<feature type="modified residue" description="4-aspartylphosphate" evidence="3">
    <location>
        <position position="58"/>
    </location>
</feature>
<dbReference type="InterPro" id="IPR039420">
    <property type="entry name" value="WalR-like"/>
</dbReference>
<dbReference type="EMBL" id="JAFLRD010000001">
    <property type="protein sequence ID" value="MBO0413917.1"/>
    <property type="molecule type" value="Genomic_DNA"/>
</dbReference>
<protein>
    <submittedName>
        <fullName evidence="6">Response regulator transcription factor</fullName>
    </submittedName>
</protein>
<dbReference type="PROSITE" id="PS50110">
    <property type="entry name" value="RESPONSE_REGULATORY"/>
    <property type="match status" value="1"/>
</dbReference>
<evidence type="ECO:0000313" key="7">
    <source>
        <dbReference type="Proteomes" id="UP000664349"/>
    </source>
</evidence>
<evidence type="ECO:0000256" key="1">
    <source>
        <dbReference type="ARBA" id="ARBA00022553"/>
    </source>
</evidence>
<reference evidence="6 7" key="1">
    <citation type="submission" date="2021-03" db="EMBL/GenBank/DDBJ databases">
        <title>First Case of infection caused by Chromobacterium haemolyticum derived from water in China.</title>
        <authorList>
            <person name="Chen J."/>
            <person name="Liu C."/>
        </authorList>
    </citation>
    <scope>NUCLEOTIDE SEQUENCE [LARGE SCALE GENOMIC DNA]</scope>
    <source>
        <strain evidence="6 7">WJ-5</strain>
    </source>
</reference>
<dbReference type="InterPro" id="IPR058245">
    <property type="entry name" value="NreC/VraR/RcsB-like_REC"/>
</dbReference>
<evidence type="ECO:0000256" key="3">
    <source>
        <dbReference type="PROSITE-ProRule" id="PRU00169"/>
    </source>
</evidence>
<keyword evidence="1 3" id="KW-0597">Phosphoprotein</keyword>
<evidence type="ECO:0000256" key="2">
    <source>
        <dbReference type="ARBA" id="ARBA00023125"/>
    </source>
</evidence>
<dbReference type="InterPro" id="IPR001789">
    <property type="entry name" value="Sig_transdc_resp-reg_receiver"/>
</dbReference>
<dbReference type="PANTHER" id="PTHR43214:SF17">
    <property type="entry name" value="TRANSCRIPTIONAL REGULATORY PROTEIN RCSB"/>
    <property type="match status" value="1"/>
</dbReference>
<dbReference type="CDD" id="cd06170">
    <property type="entry name" value="LuxR_C_like"/>
    <property type="match status" value="1"/>
</dbReference>
<evidence type="ECO:0000313" key="6">
    <source>
        <dbReference type="EMBL" id="MBO0413917.1"/>
    </source>
</evidence>
<keyword evidence="2" id="KW-0238">DNA-binding</keyword>
<organism evidence="6 7">
    <name type="scientific">Chromobacterium haemolyticum</name>
    <dbReference type="NCBI Taxonomy" id="394935"/>
    <lineage>
        <taxon>Bacteria</taxon>
        <taxon>Pseudomonadati</taxon>
        <taxon>Pseudomonadota</taxon>
        <taxon>Betaproteobacteria</taxon>
        <taxon>Neisseriales</taxon>
        <taxon>Chromobacteriaceae</taxon>
        <taxon>Chromobacterium</taxon>
    </lineage>
</organism>
<dbReference type="SMART" id="SM00421">
    <property type="entry name" value="HTH_LUXR"/>
    <property type="match status" value="1"/>
</dbReference>
<dbReference type="PROSITE" id="PS50043">
    <property type="entry name" value="HTH_LUXR_2"/>
    <property type="match status" value="1"/>
</dbReference>
<dbReference type="Proteomes" id="UP000664349">
    <property type="component" value="Unassembled WGS sequence"/>
</dbReference>
<dbReference type="SMART" id="SM00448">
    <property type="entry name" value="REC"/>
    <property type="match status" value="1"/>
</dbReference>
<feature type="domain" description="HTH luxR-type" evidence="4">
    <location>
        <begin position="162"/>
        <end position="227"/>
    </location>
</feature>
<comment type="caution">
    <text evidence="6">The sequence shown here is derived from an EMBL/GenBank/DDBJ whole genome shotgun (WGS) entry which is preliminary data.</text>
</comment>
<accession>A0ABS3GH63</accession>
<dbReference type="Pfam" id="PF00196">
    <property type="entry name" value="GerE"/>
    <property type="match status" value="1"/>
</dbReference>
<dbReference type="InterPro" id="IPR000792">
    <property type="entry name" value="Tscrpt_reg_LuxR_C"/>
</dbReference>
<dbReference type="Pfam" id="PF00072">
    <property type="entry name" value="Response_reg"/>
    <property type="match status" value="1"/>
</dbReference>
<evidence type="ECO:0000259" key="4">
    <source>
        <dbReference type="PROSITE" id="PS50043"/>
    </source>
</evidence>
<dbReference type="PANTHER" id="PTHR43214">
    <property type="entry name" value="TWO-COMPONENT RESPONSE REGULATOR"/>
    <property type="match status" value="1"/>
</dbReference>
<keyword evidence="7" id="KW-1185">Reference proteome</keyword>
<proteinExistence type="predicted"/>
<name>A0ABS3GH63_9NEIS</name>
<dbReference type="Gene3D" id="3.40.50.2300">
    <property type="match status" value="1"/>
</dbReference>
<dbReference type="InterPro" id="IPR011006">
    <property type="entry name" value="CheY-like_superfamily"/>
</dbReference>
<feature type="domain" description="Response regulatory" evidence="5">
    <location>
        <begin position="7"/>
        <end position="125"/>
    </location>
</feature>
<dbReference type="CDD" id="cd17535">
    <property type="entry name" value="REC_NarL-like"/>
    <property type="match status" value="1"/>
</dbReference>
<evidence type="ECO:0000259" key="5">
    <source>
        <dbReference type="PROSITE" id="PS50110"/>
    </source>
</evidence>
<dbReference type="PRINTS" id="PR00038">
    <property type="entry name" value="HTHLUXR"/>
</dbReference>
<sequence length="227" mass="25209">MKKRKIKVMLLDDHEVVRQGLGFRLSQESDIDLAGCFGDSRSFLAALNHDRPDVLVLDYALQPQDMDGLNLIRAIRARFPEVAILIMSSYYNTATVSLALRAGARGFVGKQQDLNELVRAIRVTVTGRVYLTAEMALELAQAQQADSVPADSSTHAPDAMNRVVRLSALSPRELEVLRCFLDGMTVSEIADKFSKSIKTISGQKQSAIKKLGLKSDHELYFIKDEIK</sequence>
<dbReference type="SUPFAM" id="SSF46894">
    <property type="entry name" value="C-terminal effector domain of the bipartite response regulators"/>
    <property type="match status" value="1"/>
</dbReference>
<gene>
    <name evidence="6" type="ORF">J1C50_00210</name>
</gene>
<dbReference type="InterPro" id="IPR016032">
    <property type="entry name" value="Sig_transdc_resp-reg_C-effctor"/>
</dbReference>
<dbReference type="GeneID" id="58562037"/>
<dbReference type="SUPFAM" id="SSF52172">
    <property type="entry name" value="CheY-like"/>
    <property type="match status" value="1"/>
</dbReference>
<dbReference type="RefSeq" id="WP_043589616.1">
    <property type="nucleotide sequence ID" value="NZ_AP019312.1"/>
</dbReference>